<dbReference type="PANTHER" id="PTHR45947:SF3">
    <property type="entry name" value="SULFOQUINOVOSYL TRANSFERASE SQD2"/>
    <property type="match status" value="1"/>
</dbReference>
<dbReference type="EMBL" id="HG934468">
    <property type="protein sequence ID" value="CDN30446.1"/>
    <property type="molecule type" value="Genomic_DNA"/>
</dbReference>
<dbReference type="GO" id="GO:0016757">
    <property type="term" value="F:glycosyltransferase activity"/>
    <property type="evidence" value="ECO:0007669"/>
    <property type="project" value="UniProtKB-KW"/>
</dbReference>
<sequence length="283" mass="32087">MYMVISEKIIIHDNGVLFTNDNFENGFSNPKHKLIHSLHFFAGKIDNLSYFDNIICVTKFAFDNIGEKVKRLIYNGVREVVSTENRDRVRARYGFEEDECLVLYVGRIEQSKGITFLAKLFSEMGLENARLVIVGSGAYDLVFEKIEANHSKITFLGNIDNQEVHNLMAACDIGVIPSLNEQCSYVALEMMSHGMAIIASEVRGMGELFMGRDIALTVPVDYTDDIPTLDTDVLKQHIITFAGDVGLRKRLGANARREWAEHYTAERMARETFEVYKELAARL</sequence>
<dbReference type="EC" id="2.4.1.-" evidence="2"/>
<evidence type="ECO:0000259" key="1">
    <source>
        <dbReference type="Pfam" id="PF00534"/>
    </source>
</evidence>
<keyword evidence="2" id="KW-0328">Glycosyltransferase</keyword>
<dbReference type="InterPro" id="IPR050194">
    <property type="entry name" value="Glycosyltransferase_grp1"/>
</dbReference>
<keyword evidence="3" id="KW-1185">Reference proteome</keyword>
<gene>
    <name evidence="2" type="ORF">BN938_0340</name>
</gene>
<protein>
    <submittedName>
        <fullName evidence="2">Glycosyltransferase</fullName>
        <ecNumber evidence="2">2.4.1.-</ecNumber>
    </submittedName>
</protein>
<dbReference type="Gene3D" id="3.40.50.2000">
    <property type="entry name" value="Glycogen Phosphorylase B"/>
    <property type="match status" value="1"/>
</dbReference>
<proteinExistence type="predicted"/>
<feature type="domain" description="Glycosyl transferase family 1" evidence="1">
    <location>
        <begin position="86"/>
        <end position="219"/>
    </location>
</feature>
<dbReference type="HOGENOM" id="CLU_982871_0_0_10"/>
<evidence type="ECO:0000313" key="2">
    <source>
        <dbReference type="EMBL" id="CDN30446.1"/>
    </source>
</evidence>
<dbReference type="SUPFAM" id="SSF53756">
    <property type="entry name" value="UDP-Glycosyltransferase/glycogen phosphorylase"/>
    <property type="match status" value="1"/>
</dbReference>
<dbReference type="InterPro" id="IPR001296">
    <property type="entry name" value="Glyco_trans_1"/>
</dbReference>
<dbReference type="Pfam" id="PF00534">
    <property type="entry name" value="Glycos_transf_1"/>
    <property type="match status" value="1"/>
</dbReference>
<dbReference type="CDD" id="cd03801">
    <property type="entry name" value="GT4_PimA-like"/>
    <property type="match status" value="1"/>
</dbReference>
<dbReference type="STRING" id="1433126.BN938_0340"/>
<reference evidence="2 3" key="1">
    <citation type="journal article" date="2015" name="Genome Announc.">
        <title>Complete Genome Sequence of the Novel Leech Symbiont Mucinivorans hirudinis M3T.</title>
        <authorList>
            <person name="Nelson M.C."/>
            <person name="Bomar L."/>
            <person name="Graf J."/>
        </authorList>
    </citation>
    <scope>NUCLEOTIDE SEQUENCE [LARGE SCALE GENOMIC DNA]</scope>
    <source>
        <strain evidence="3">M3</strain>
    </source>
</reference>
<organism evidence="2 3">
    <name type="scientific">Mucinivorans hirudinis</name>
    <dbReference type="NCBI Taxonomy" id="1433126"/>
    <lineage>
        <taxon>Bacteria</taxon>
        <taxon>Pseudomonadati</taxon>
        <taxon>Bacteroidota</taxon>
        <taxon>Bacteroidia</taxon>
        <taxon>Bacteroidales</taxon>
        <taxon>Rikenellaceae</taxon>
        <taxon>Mucinivorans</taxon>
    </lineage>
</organism>
<dbReference type="AlphaFoldDB" id="A0A060R636"/>
<dbReference type="PANTHER" id="PTHR45947">
    <property type="entry name" value="SULFOQUINOVOSYL TRANSFERASE SQD2"/>
    <property type="match status" value="1"/>
</dbReference>
<evidence type="ECO:0000313" key="3">
    <source>
        <dbReference type="Proteomes" id="UP000027616"/>
    </source>
</evidence>
<dbReference type="Proteomes" id="UP000027616">
    <property type="component" value="Chromosome I"/>
</dbReference>
<dbReference type="eggNOG" id="COG0438">
    <property type="taxonomic scope" value="Bacteria"/>
</dbReference>
<name>A0A060R636_9BACT</name>
<accession>A0A060R636</accession>
<dbReference type="KEGG" id="rbc:BN938_0340"/>
<keyword evidence="2" id="KW-0808">Transferase</keyword>